<dbReference type="InterPro" id="IPR006680">
    <property type="entry name" value="Amidohydro-rel"/>
</dbReference>
<dbReference type="STRING" id="4097.A0A1S3X5F4"/>
<feature type="domain" description="Reverse transcriptase Ty1/copia-type" evidence="3">
    <location>
        <begin position="702"/>
        <end position="856"/>
    </location>
</feature>
<dbReference type="InterPro" id="IPR032466">
    <property type="entry name" value="Metal_Hydrolase"/>
</dbReference>
<dbReference type="SMR" id="A0A1S3X5F4"/>
<reference evidence="4" key="1">
    <citation type="submission" date="2025-08" db="UniProtKB">
        <authorList>
            <consortium name="RefSeq"/>
        </authorList>
    </citation>
    <scope>IDENTIFICATION</scope>
</reference>
<dbReference type="OrthoDB" id="77835at2759"/>
<dbReference type="Pfam" id="PF07727">
    <property type="entry name" value="RVT_2"/>
    <property type="match status" value="1"/>
</dbReference>
<dbReference type="SUPFAM" id="SSF54368">
    <property type="entry name" value="Glutamine synthetase, N-terminal domain"/>
    <property type="match status" value="1"/>
</dbReference>
<dbReference type="AlphaFoldDB" id="A0A1S3X5F4"/>
<dbReference type="Gene3D" id="3.10.20.70">
    <property type="entry name" value="Glutamine synthetase, N-terminal domain"/>
    <property type="match status" value="1"/>
</dbReference>
<organism evidence="4">
    <name type="scientific">Nicotiana tabacum</name>
    <name type="common">Common tobacco</name>
    <dbReference type="NCBI Taxonomy" id="4097"/>
    <lineage>
        <taxon>Eukaryota</taxon>
        <taxon>Viridiplantae</taxon>
        <taxon>Streptophyta</taxon>
        <taxon>Embryophyta</taxon>
        <taxon>Tracheophyta</taxon>
        <taxon>Spermatophyta</taxon>
        <taxon>Magnoliopsida</taxon>
        <taxon>eudicotyledons</taxon>
        <taxon>Gunneridae</taxon>
        <taxon>Pentapetalae</taxon>
        <taxon>asterids</taxon>
        <taxon>lamiids</taxon>
        <taxon>Solanales</taxon>
        <taxon>Solanaceae</taxon>
        <taxon>Nicotianoideae</taxon>
        <taxon>Nicotianeae</taxon>
        <taxon>Nicotiana</taxon>
    </lineage>
</organism>
<dbReference type="SUPFAM" id="SSF56672">
    <property type="entry name" value="DNA/RNA polymerases"/>
    <property type="match status" value="1"/>
</dbReference>
<dbReference type="Pfam" id="PF04909">
    <property type="entry name" value="Amidohydro_2"/>
    <property type="match status" value="1"/>
</dbReference>
<feature type="region of interest" description="Disordered" evidence="1">
    <location>
        <begin position="636"/>
        <end position="655"/>
    </location>
</feature>
<evidence type="ECO:0000256" key="1">
    <source>
        <dbReference type="SAM" id="MobiDB-lite"/>
    </source>
</evidence>
<dbReference type="SUPFAM" id="SSF51556">
    <property type="entry name" value="Metallo-dependent hydrolases"/>
    <property type="match status" value="1"/>
</dbReference>
<dbReference type="PANTHER" id="PTHR43383:SF2">
    <property type="entry name" value="AMIDOHYDROLASE 2 FAMILY PROTEIN"/>
    <property type="match status" value="1"/>
</dbReference>
<accession>A0A1S3X5F4</accession>
<dbReference type="InterPro" id="IPR013103">
    <property type="entry name" value="RVT_2"/>
</dbReference>
<evidence type="ECO:0000259" key="3">
    <source>
        <dbReference type="Pfam" id="PF07727"/>
    </source>
</evidence>
<dbReference type="KEGG" id="nta:107761247"/>
<dbReference type="RefSeq" id="XP_016434943.1">
    <property type="nucleotide sequence ID" value="XM_016579457.1"/>
</dbReference>
<name>A0A1S3X5F4_TOBAC</name>
<feature type="domain" description="Amidohydrolase-related" evidence="2">
    <location>
        <begin position="217"/>
        <end position="378"/>
    </location>
</feature>
<proteinExistence type="predicted"/>
<protein>
    <submittedName>
        <fullName evidence="4">Protein fluG-like</fullName>
    </submittedName>
</protein>
<dbReference type="PaxDb" id="4097-A0A1S3X5F4"/>
<evidence type="ECO:0000259" key="2">
    <source>
        <dbReference type="Pfam" id="PF04909"/>
    </source>
</evidence>
<evidence type="ECO:0000313" key="4">
    <source>
        <dbReference type="RefSeq" id="XP_016434943.1"/>
    </source>
</evidence>
<dbReference type="InterPro" id="IPR036651">
    <property type="entry name" value="Gln_synt_N_sf"/>
</dbReference>
<dbReference type="Gene3D" id="3.20.20.140">
    <property type="entry name" value="Metal-dependent hydrolases"/>
    <property type="match status" value="1"/>
</dbReference>
<dbReference type="GO" id="GO:0006542">
    <property type="term" value="P:glutamine biosynthetic process"/>
    <property type="evidence" value="ECO:0007669"/>
    <property type="project" value="InterPro"/>
</dbReference>
<dbReference type="GO" id="GO:0016787">
    <property type="term" value="F:hydrolase activity"/>
    <property type="evidence" value="ECO:0007669"/>
    <property type="project" value="InterPro"/>
</dbReference>
<dbReference type="InterPro" id="IPR043502">
    <property type="entry name" value="DNA/RNA_pol_sf"/>
</dbReference>
<sequence length="857" mass="96766">MENFEELKRAVEIVELKDARAHNIVALDSTVPFLSCFSQVIGDTLCDSLQPIDFKRGLNEICELYGSSLSLDAVEESCRRFGLEASAAICFKAARIVILLIDDGIKLNKKLDIQWHETLVPTVGRILQVEHVAEKILEKGPNGTLWTLGSFMEAFTKELKSEAEKVVAFKSIVAHHNGLSVNTEVTQKEAEESLNDVLCARKPIRISNKSFVDYIFMHALEVAQNFDLPMQIDTDFGDKDLDLRPANPLNLRNLLEDKRFTNNRIVLLHASFPFIKEASYLASVYPQVYLDFGLAIPKLSFQAMVSSLKEILELAPMNKVMNNTGGIAFAERFYLGAKKAREVVFKVLWDACIDGDLSITEALAAVNDIFAQNAKQFYKLDASSRYSDVESQSLSSSQKEELNGPLTDVKLVRLMWLDFSAQHRCRVVLQHRFYSSVKNHGLGLTVECIRLSSTSDNLSEEHSLPPSGEVRVVPDLSTKCRLPWARNQEMVLVDMLTEPGKAWQYCPRDVLRRFSKMLEDEFGLESFPDILYLEFLFNDISVFGVSNLTSYCSTAAIDIASSVLEEAVASLQCLNIIVEQEESSKEEEVNLPSSITGLLDDTFIGESEIGERIQGETIGRLDRPDLKTYSRRNKAEEAIMQSSEAEPSSTENESDLAPPNILYLTLSPTILSPSYRAFALYISSVSIPQNWRKAFADPKWKQGFTQTYGVDYQETFAPVAKMNTIKILLSCAANLDSDLQQFDVKNTFLHGDLEEEVYMEIPPGFDTAQSQGKLCRLKKALYILKQTPGAWFDRFNKAMISFGYQQNNADHTLFIRHQTGKFTHLIVYVDDIVMTRDDKEEMTRLKKLLAHEFKIRI</sequence>
<gene>
    <name evidence="4" type="primary">LOC107761247</name>
</gene>
<dbReference type="GO" id="GO:0004356">
    <property type="term" value="F:glutamine synthetase activity"/>
    <property type="evidence" value="ECO:0007669"/>
    <property type="project" value="InterPro"/>
</dbReference>
<dbReference type="PANTHER" id="PTHR43383">
    <property type="entry name" value="NODULIN 6"/>
    <property type="match status" value="1"/>
</dbReference>
<feature type="compositionally biased region" description="Polar residues" evidence="1">
    <location>
        <begin position="640"/>
        <end position="651"/>
    </location>
</feature>